<dbReference type="Gene3D" id="1.25.40.10">
    <property type="entry name" value="Tetratricopeptide repeat domain"/>
    <property type="match status" value="1"/>
</dbReference>
<sequence>MEHTYENKTVKNDFCHSLTTLLEGAKKGSPYCMVKLANRNQKHRICFDGKSIIDEEEEFHWLNRAAELGYAPSYIPLGLRYQCGSGTEQSKDKAEFWYNKAKDAGIETSMDYLMDIWQQKWSEKNNEAKVQD</sequence>
<dbReference type="RefSeq" id="WP_042518890.1">
    <property type="nucleotide sequence ID" value="NZ_JXQK01000051.1"/>
</dbReference>
<dbReference type="STRING" id="1602171.ST44_05880"/>
<dbReference type="InterPro" id="IPR011990">
    <property type="entry name" value="TPR-like_helical_dom_sf"/>
</dbReference>
<comment type="caution">
    <text evidence="1">The sequence shown here is derived from an EMBL/GenBank/DDBJ whole genome shotgun (WGS) entry which is preliminary data.</text>
</comment>
<organism evidence="1 2">
    <name type="scientific">Prevotella pectinovora</name>
    <dbReference type="NCBI Taxonomy" id="1602169"/>
    <lineage>
        <taxon>Bacteria</taxon>
        <taxon>Pseudomonadati</taxon>
        <taxon>Bacteroidota</taxon>
        <taxon>Bacteroidia</taxon>
        <taxon>Bacteroidales</taxon>
        <taxon>Prevotellaceae</taxon>
        <taxon>Prevotella</taxon>
    </lineage>
</organism>
<reference evidence="1 2" key="1">
    <citation type="submission" date="2015-01" db="EMBL/GenBank/DDBJ databases">
        <title>Comparative genomics of non-oral Prevotella species.</title>
        <authorList>
            <person name="Accetto T."/>
            <person name="Nograsek B."/>
            <person name="Avgustin G."/>
        </authorList>
    </citation>
    <scope>NUCLEOTIDE SEQUENCE [LARGE SCALE GENOMIC DNA]</scope>
    <source>
        <strain evidence="1 2">P5-119</strain>
    </source>
</reference>
<proteinExistence type="predicted"/>
<dbReference type="Pfam" id="PF08238">
    <property type="entry name" value="Sel1"/>
    <property type="match status" value="2"/>
</dbReference>
<dbReference type="InterPro" id="IPR006597">
    <property type="entry name" value="Sel1-like"/>
</dbReference>
<dbReference type="EMBL" id="JXQK01000051">
    <property type="protein sequence ID" value="KIP62752.1"/>
    <property type="molecule type" value="Genomic_DNA"/>
</dbReference>
<accession>A0A0D0J085</accession>
<dbReference type="AlphaFoldDB" id="A0A0D0J085"/>
<evidence type="ECO:0000313" key="1">
    <source>
        <dbReference type="EMBL" id="KIP62752.1"/>
    </source>
</evidence>
<dbReference type="Proteomes" id="UP000032046">
    <property type="component" value="Unassembled WGS sequence"/>
</dbReference>
<name>A0A0D0J085_9BACT</name>
<keyword evidence="2" id="KW-1185">Reference proteome</keyword>
<evidence type="ECO:0000313" key="2">
    <source>
        <dbReference type="Proteomes" id="UP000032046"/>
    </source>
</evidence>
<protein>
    <recommendedName>
        <fullName evidence="3">Sel1 repeat protein</fullName>
    </recommendedName>
</protein>
<evidence type="ECO:0008006" key="3">
    <source>
        <dbReference type="Google" id="ProtNLM"/>
    </source>
</evidence>
<dbReference type="SUPFAM" id="SSF81901">
    <property type="entry name" value="HCP-like"/>
    <property type="match status" value="1"/>
</dbReference>
<gene>
    <name evidence="1" type="ORF">ST44_05880</name>
</gene>